<dbReference type="EMBL" id="MU865287">
    <property type="protein sequence ID" value="KAK4232439.1"/>
    <property type="molecule type" value="Genomic_DNA"/>
</dbReference>
<gene>
    <name evidence="12" type="ORF">QBC38DRAFT_505781</name>
</gene>
<dbReference type="InterPro" id="IPR050091">
    <property type="entry name" value="PKS_NRPS_Biosynth_Enz"/>
</dbReference>
<dbReference type="InterPro" id="IPR049551">
    <property type="entry name" value="PKS_DH_C"/>
</dbReference>
<dbReference type="Gene3D" id="3.40.47.10">
    <property type="match status" value="1"/>
</dbReference>
<evidence type="ECO:0000259" key="10">
    <source>
        <dbReference type="PROSITE" id="PS52004"/>
    </source>
</evidence>
<dbReference type="GO" id="GO:0032259">
    <property type="term" value="P:methylation"/>
    <property type="evidence" value="ECO:0007669"/>
    <property type="project" value="UniProtKB-KW"/>
</dbReference>
<dbReference type="InterPro" id="IPR013217">
    <property type="entry name" value="Methyltransf_12"/>
</dbReference>
<keyword evidence="1" id="KW-0596">Phosphopantetheine</keyword>
<reference evidence="12" key="1">
    <citation type="journal article" date="2023" name="Mol. Phylogenet. Evol.">
        <title>Genome-scale phylogeny and comparative genomics of the fungal order Sordariales.</title>
        <authorList>
            <person name="Hensen N."/>
            <person name="Bonometti L."/>
            <person name="Westerberg I."/>
            <person name="Brannstrom I.O."/>
            <person name="Guillou S."/>
            <person name="Cros-Aarteil S."/>
            <person name="Calhoun S."/>
            <person name="Haridas S."/>
            <person name="Kuo A."/>
            <person name="Mondo S."/>
            <person name="Pangilinan J."/>
            <person name="Riley R."/>
            <person name="LaButti K."/>
            <person name="Andreopoulos B."/>
            <person name="Lipzen A."/>
            <person name="Chen C."/>
            <person name="Yan M."/>
            <person name="Daum C."/>
            <person name="Ng V."/>
            <person name="Clum A."/>
            <person name="Steindorff A."/>
            <person name="Ohm R.A."/>
            <person name="Martin F."/>
            <person name="Silar P."/>
            <person name="Natvig D.O."/>
            <person name="Lalanne C."/>
            <person name="Gautier V."/>
            <person name="Ament-Velasquez S.L."/>
            <person name="Kruys A."/>
            <person name="Hutchinson M.I."/>
            <person name="Powell A.J."/>
            <person name="Barry K."/>
            <person name="Miller A.N."/>
            <person name="Grigoriev I.V."/>
            <person name="Debuchy R."/>
            <person name="Gladieux P."/>
            <person name="Hiltunen Thoren M."/>
            <person name="Johannesson H."/>
        </authorList>
    </citation>
    <scope>NUCLEOTIDE SEQUENCE</scope>
    <source>
        <strain evidence="12">CBS 990.96</strain>
    </source>
</reference>
<sequence length="2711" mass="293650">MICDWKCDTKEPRNLNDADIDENTAELPPPRPESEFTTTLGLIARRRMYVALGTISDITSALQSCSYVEIMRADGILQEAAASIPPPLKPRPLANSVTDAPEIIMARLFIANLLYKGQIMLHRRFLYAESTSSSEDVFAYSRTACLDASLGALQIQNILDEETSPGGQLHMMRWRISSIMNHTFLTATMILCSMLHRGSTFQRENEILTALRRTRTTWMRASSHSKEAKKAADTVSIVVARATGLVHIHKPHSIMATTNAVSTASNSSDMSGFGGPESLLQDNTDSVFPPHSFIFHSPTITANIPEPIAVIGSGSLVCDPFCHPVGTHHGTTNAIKSYWLEDSDRSDVTKFDAGFFNIQPGDVDAMDPQQRLLLEVVYDALCAGGQPIEKLRGSDTSVYVGMMCDDYNTMLVRDWESLPRYAATGLERAIASNRVSYFFDWHGPSMTVDTACSSSLVALDMAVQALRSGTSTVAVAAGTSLLLSPAMYISESKLGMLSPTGRCAMWDAAADGYTRGEGVAAVIVKTLSQALADNDPIECIIRETAVNQDGRTPGLTMPSNTAQAALIRECYARAGLNPVNSLKDRPQLFHAPGTGTQAGDPQEAEAISSALFPAGSFATKHANKLLVGSIKTVIGHTEGTAGLASVIGTAQALRKATVPPNLHFHNLNPKVAPFFDHLEIPTVPTPWLVSEGQVRRASMNSFGFGGTNAHCILEEFPSAKPATSLANNTPGLQFTPLTFSAASETALKATLSQYLQYLQENPSIKLSDLAYTLQHRRSTLNYRKAVASLDVQDAIKNLGALVNASPDSKEVSELGIRFGALSRSPKLLGVFTGQGAQWPRMGAQLIETSPFAEARIDELDAALQALPNPSDRPSWTLKDQLLAGKDTSRIAEAALSQPLCTAVQVILVDILRQANISFTAAVGHSSGEIGAVYAAGLVSAEDAIRIAYFRGVHAKLASSPNSHAPRGSMMAVGTSFDEARGLCENLFKGRLQVAAVNSASSITLSGDEDAVDEAERLLKAQGIFARKLKVDTAYHSEHMKTCAGPYLGSLNNCKVKSQATPTGTTTPMTRDTLSNQYWVDNMCNAVLFEGALARAELETGPFDLAIEVGPHPALKGPATSTIGDVPYTGLLSRDLNDALLSGTRETNTVLTDLPAYPYDRLRTYWASSRVSNHFKHRRAIHAPNPVLGSPCSEAITSGEFSWRNMLCPDEMAWLKGHMLQGQTVFPATGYVSMAIEAIKGLVLDSTPKAVISVFKVTDTTIPRALAFDSDDGKIETVFNVSLIDNVTELDVVTAEWTCYMVTDGAGTLVLNAKGRVAAHLASASSDTLPLVKSNPYNLVYVGDEQFYSNLETIGYGYGSPFKDVSDIQRKPGYSIGTLYDQSGNSWEDNLIIHPGMLDSVLQTIFAAWSYPKDTQLWSLHVPISISAVTINSYFTPMGEGGKQGAMRYKTYLQSKEPSKVTGDVFLHTAADDAHAFVQLEGVALVPFSPATSKLDLPMFSKFHHSVISPDGELAAAGERLSAYEVKLYNDIERVSYWFACNASISIPVEKRSKLLPHFQRYLSWCDRMVDMVSRGAHANDVARILAPYNHRKDVRFVEVIGDNIYMNQDGLLRAFYEENALCGGPSNRWLAHILEVGAGTGATTASVLEALGDTYASYTFSDISSDFFKTAEERLAEKTGHQSGQGLAAGSYDLITAVNALHVSTDVDASLVNVCRLLKPGGYLVVGELTSTDLLFTGTMVGTLPNWWVGAETGRQWGPLLSLSEWDALLKRTGFSGLDTVTPDISASFPMSVFVTQAVNDQERPAGVKNDGLAIIGGSTWPVHQLGRAVHDVLDHRWHNKQFFTSVQDYASSPLAQSAATNRPVAVLCLTDLDKPYLQDIKPDKFAALKVFAGSKDGAPFSYEMRGVMHTVKTEIPSLNIQMYDLLTLLRHHVLFSWNMDSDTMLWSAEPEIYVRNQRQLITRLLPDSEKNARYNARRRDIWTAASPAKENLEIVASGQEKHISLELQKASPLRLSIAPAGSRTIRLTHSLLQSIAVSGVDFLRLCAGMDIETSEAVLALTGSNELLVKVPASWCIPLTANTVPIPLTLISLAANLIAHHILSVTPYGSTLIIHEADSSLRSALVAQATAKELNVIFTTSELRVDKVGISTFLHPNFTRSTIESVIPSSTAVFVGFSRGAVSNAVRETIIKALPRAPHEVVGSLHTAIDLASQLQRSLEESSSLVREKSPLVTLAEISKHSAVGERLAVIDWASSSSVQAKAQPIDSGVLFRPDRTYFFAGMAGQIGQSLADWAISHGARYVVLTSRNLKVNPKFIADMSSRYGATVQPMSVDVTSLESIQSALSTIRETLPPIAGVVDGAMILDDGLFVDMPYEQFMRVNRPKVIGTQLLDQLFYDDTSLDFFIVTSSIASVIGFSGQSNYAAANEFMSGIIRDRRRRGVVGSSISIPGVLGVGVAANEAEFDFEYFQSIGYINISEEDLHQLFAEAMLSGKSGEAEVPMGVNYLSADAVVKEAHKRDVKFCHFVKRDEDSDGGNSSAQKSKAVKVKVQLQNAKSREEAYEILRDGFVANLKRMLRMGEDSKVEENVPLVEQGVDSLGVVDIRSWFLKEVMVDVSALKVLGGGSVKDLVGTALEKMAGLTKKKDEKKKVVIEVNKGRQIPESPQSRGSPVFTPAVPLDGSSGATTPRSVVEKVGSNLKSVEVVLGGITN</sequence>
<evidence type="ECO:0000259" key="9">
    <source>
        <dbReference type="PROSITE" id="PS50075"/>
    </source>
</evidence>
<dbReference type="GO" id="GO:0004312">
    <property type="term" value="F:fatty acid synthase activity"/>
    <property type="evidence" value="ECO:0007669"/>
    <property type="project" value="TreeGrafter"/>
</dbReference>
<dbReference type="InterPro" id="IPR049900">
    <property type="entry name" value="PKS_mFAS_DH"/>
</dbReference>
<dbReference type="Gene3D" id="3.40.50.150">
    <property type="entry name" value="Vaccinia Virus protein VP39"/>
    <property type="match status" value="1"/>
</dbReference>
<keyword evidence="3" id="KW-0489">Methyltransferase</keyword>
<dbReference type="Pfam" id="PF00698">
    <property type="entry name" value="Acyl_transf_1"/>
    <property type="match status" value="1"/>
</dbReference>
<dbReference type="InterPro" id="IPR036736">
    <property type="entry name" value="ACP-like_sf"/>
</dbReference>
<organism evidence="12 13">
    <name type="scientific">Podospora fimiseda</name>
    <dbReference type="NCBI Taxonomy" id="252190"/>
    <lineage>
        <taxon>Eukaryota</taxon>
        <taxon>Fungi</taxon>
        <taxon>Dikarya</taxon>
        <taxon>Ascomycota</taxon>
        <taxon>Pezizomycotina</taxon>
        <taxon>Sordariomycetes</taxon>
        <taxon>Sordariomycetidae</taxon>
        <taxon>Sordariales</taxon>
        <taxon>Podosporaceae</taxon>
        <taxon>Podospora</taxon>
    </lineage>
</organism>
<dbReference type="InterPro" id="IPR029063">
    <property type="entry name" value="SAM-dependent_MTases_sf"/>
</dbReference>
<feature type="domain" description="Carrier" evidence="9">
    <location>
        <begin position="2563"/>
        <end position="2638"/>
    </location>
</feature>
<dbReference type="PROSITE" id="PS00606">
    <property type="entry name" value="KS3_1"/>
    <property type="match status" value="1"/>
</dbReference>
<dbReference type="SMART" id="SM00823">
    <property type="entry name" value="PKS_PP"/>
    <property type="match status" value="1"/>
</dbReference>
<feature type="region of interest" description="C-terminal hotdog fold" evidence="7">
    <location>
        <begin position="1338"/>
        <end position="1493"/>
    </location>
</feature>
<keyword evidence="6" id="KW-0511">Multifunctional enzyme</keyword>
<dbReference type="CDD" id="cd02440">
    <property type="entry name" value="AdoMet_MTases"/>
    <property type="match status" value="1"/>
</dbReference>
<dbReference type="InterPro" id="IPR001227">
    <property type="entry name" value="Ac_transferase_dom_sf"/>
</dbReference>
<dbReference type="PANTHER" id="PTHR43775:SF20">
    <property type="entry name" value="HYBRID PKS-NRPS SYNTHETASE APDA"/>
    <property type="match status" value="1"/>
</dbReference>
<dbReference type="GO" id="GO:0031177">
    <property type="term" value="F:phosphopantetheine binding"/>
    <property type="evidence" value="ECO:0007669"/>
    <property type="project" value="InterPro"/>
</dbReference>
<protein>
    <submittedName>
        <fullName evidence="12">Polyketide synthase</fullName>
    </submittedName>
</protein>
<evidence type="ECO:0000313" key="12">
    <source>
        <dbReference type="EMBL" id="KAK4232439.1"/>
    </source>
</evidence>
<dbReference type="Pfam" id="PF14765">
    <property type="entry name" value="PS-DH"/>
    <property type="match status" value="1"/>
</dbReference>
<dbReference type="SUPFAM" id="SSF55048">
    <property type="entry name" value="Probable ACP-binding domain of malonyl-CoA ACP transacylase"/>
    <property type="match status" value="1"/>
</dbReference>
<dbReference type="GO" id="GO:0004315">
    <property type="term" value="F:3-oxoacyl-[acyl-carrier-protein] synthase activity"/>
    <property type="evidence" value="ECO:0007669"/>
    <property type="project" value="InterPro"/>
</dbReference>
<feature type="active site" description="Proton acceptor; for dehydratase activity" evidence="7">
    <location>
        <position position="1217"/>
    </location>
</feature>
<dbReference type="Pfam" id="PF08659">
    <property type="entry name" value="KR"/>
    <property type="match status" value="1"/>
</dbReference>
<dbReference type="InterPro" id="IPR016039">
    <property type="entry name" value="Thiolase-like"/>
</dbReference>
<dbReference type="InterPro" id="IPR057326">
    <property type="entry name" value="KR_dom"/>
</dbReference>
<dbReference type="InterPro" id="IPR036291">
    <property type="entry name" value="NAD(P)-bd_dom_sf"/>
</dbReference>
<dbReference type="InterPro" id="IPR042104">
    <property type="entry name" value="PKS_dehydratase_sf"/>
</dbReference>
<dbReference type="InterPro" id="IPR020841">
    <property type="entry name" value="PKS_Beta-ketoAc_synthase_dom"/>
</dbReference>
<evidence type="ECO:0000259" key="11">
    <source>
        <dbReference type="PROSITE" id="PS52019"/>
    </source>
</evidence>
<dbReference type="PROSITE" id="PS50075">
    <property type="entry name" value="CARRIER"/>
    <property type="match status" value="1"/>
</dbReference>
<reference evidence="12" key="2">
    <citation type="submission" date="2023-05" db="EMBL/GenBank/DDBJ databases">
        <authorList>
            <consortium name="Lawrence Berkeley National Laboratory"/>
            <person name="Steindorff A."/>
            <person name="Hensen N."/>
            <person name="Bonometti L."/>
            <person name="Westerberg I."/>
            <person name="Brannstrom I.O."/>
            <person name="Guillou S."/>
            <person name="Cros-Aarteil S."/>
            <person name="Calhoun S."/>
            <person name="Haridas S."/>
            <person name="Kuo A."/>
            <person name="Mondo S."/>
            <person name="Pangilinan J."/>
            <person name="Riley R."/>
            <person name="Labutti K."/>
            <person name="Andreopoulos B."/>
            <person name="Lipzen A."/>
            <person name="Chen C."/>
            <person name="Yanf M."/>
            <person name="Daum C."/>
            <person name="Ng V."/>
            <person name="Clum A."/>
            <person name="Ohm R."/>
            <person name="Martin F."/>
            <person name="Silar P."/>
            <person name="Natvig D."/>
            <person name="Lalanne C."/>
            <person name="Gautier V."/>
            <person name="Ament-Velasquez S.L."/>
            <person name="Kruys A."/>
            <person name="Hutchinson M.I."/>
            <person name="Powell A.J."/>
            <person name="Barry K."/>
            <person name="Miller A.N."/>
            <person name="Grigoriev I.V."/>
            <person name="Debuchy R."/>
            <person name="Gladieux P."/>
            <person name="Thoren M.H."/>
            <person name="Johannesson H."/>
        </authorList>
    </citation>
    <scope>NUCLEOTIDE SEQUENCE</scope>
    <source>
        <strain evidence="12">CBS 990.96</strain>
    </source>
</reference>
<keyword evidence="2" id="KW-0597">Phosphoprotein</keyword>
<dbReference type="Pfam" id="PF22621">
    <property type="entry name" value="CurL-like_PKS_C"/>
    <property type="match status" value="1"/>
</dbReference>
<proteinExistence type="predicted"/>
<dbReference type="InterPro" id="IPR014031">
    <property type="entry name" value="Ketoacyl_synth_C"/>
</dbReference>
<feature type="region of interest" description="Disordered" evidence="8">
    <location>
        <begin position="2658"/>
        <end position="2689"/>
    </location>
</feature>
<dbReference type="PANTHER" id="PTHR43775">
    <property type="entry name" value="FATTY ACID SYNTHASE"/>
    <property type="match status" value="1"/>
</dbReference>
<dbReference type="InterPro" id="IPR016036">
    <property type="entry name" value="Malonyl_transacylase_ACP-bd"/>
</dbReference>
<dbReference type="SMART" id="SM00822">
    <property type="entry name" value="PKS_KR"/>
    <property type="match status" value="1"/>
</dbReference>
<evidence type="ECO:0000256" key="8">
    <source>
        <dbReference type="SAM" id="MobiDB-lite"/>
    </source>
</evidence>
<feature type="domain" description="PKS/mFAS DH" evidence="11">
    <location>
        <begin position="1184"/>
        <end position="1493"/>
    </location>
</feature>
<dbReference type="GO" id="GO:0016491">
    <property type="term" value="F:oxidoreductase activity"/>
    <property type="evidence" value="ECO:0007669"/>
    <property type="project" value="UniProtKB-KW"/>
</dbReference>
<evidence type="ECO:0000313" key="13">
    <source>
        <dbReference type="Proteomes" id="UP001301958"/>
    </source>
</evidence>
<evidence type="ECO:0000256" key="3">
    <source>
        <dbReference type="ARBA" id="ARBA00022603"/>
    </source>
</evidence>
<dbReference type="Gene3D" id="3.10.129.110">
    <property type="entry name" value="Polyketide synthase dehydratase"/>
    <property type="match status" value="1"/>
</dbReference>
<keyword evidence="13" id="KW-1185">Reference proteome</keyword>
<dbReference type="CDD" id="cd00833">
    <property type="entry name" value="PKS"/>
    <property type="match status" value="1"/>
</dbReference>
<evidence type="ECO:0000256" key="7">
    <source>
        <dbReference type="PROSITE-ProRule" id="PRU01363"/>
    </source>
</evidence>
<dbReference type="GO" id="GO:0044550">
    <property type="term" value="P:secondary metabolite biosynthetic process"/>
    <property type="evidence" value="ECO:0007669"/>
    <property type="project" value="TreeGrafter"/>
</dbReference>
<dbReference type="Gene3D" id="3.40.50.720">
    <property type="entry name" value="NAD(P)-binding Rossmann-like Domain"/>
    <property type="match status" value="1"/>
</dbReference>
<dbReference type="InterPro" id="IPR014043">
    <property type="entry name" value="Acyl_transferase_dom"/>
</dbReference>
<evidence type="ECO:0000256" key="4">
    <source>
        <dbReference type="ARBA" id="ARBA00022679"/>
    </source>
</evidence>
<dbReference type="Pfam" id="PF08242">
    <property type="entry name" value="Methyltransf_12"/>
    <property type="match status" value="1"/>
</dbReference>
<feature type="region of interest" description="N-terminal hotdog fold" evidence="7">
    <location>
        <begin position="1184"/>
        <end position="1323"/>
    </location>
</feature>
<dbReference type="SUPFAM" id="SSF53901">
    <property type="entry name" value="Thiolase-like"/>
    <property type="match status" value="1"/>
</dbReference>
<dbReference type="SUPFAM" id="SSF51735">
    <property type="entry name" value="NAD(P)-binding Rossmann-fold domains"/>
    <property type="match status" value="1"/>
</dbReference>
<evidence type="ECO:0000256" key="2">
    <source>
        <dbReference type="ARBA" id="ARBA00022553"/>
    </source>
</evidence>
<dbReference type="InterPro" id="IPR020807">
    <property type="entry name" value="PKS_DH"/>
</dbReference>
<dbReference type="Pfam" id="PF21089">
    <property type="entry name" value="PKS_DH_N"/>
    <property type="match status" value="1"/>
</dbReference>
<dbReference type="SMART" id="SM00825">
    <property type="entry name" value="PKS_KS"/>
    <property type="match status" value="1"/>
</dbReference>
<dbReference type="CDD" id="cd12148">
    <property type="entry name" value="fungal_TF_MHR"/>
    <property type="match status" value="1"/>
</dbReference>
<dbReference type="Proteomes" id="UP001301958">
    <property type="component" value="Unassembled WGS sequence"/>
</dbReference>
<accession>A0AAN7BZC6</accession>
<evidence type="ECO:0000256" key="6">
    <source>
        <dbReference type="ARBA" id="ARBA00023268"/>
    </source>
</evidence>
<dbReference type="InterPro" id="IPR009081">
    <property type="entry name" value="PP-bd_ACP"/>
</dbReference>
<dbReference type="InterPro" id="IPR018201">
    <property type="entry name" value="Ketoacyl_synth_AS"/>
</dbReference>
<feature type="active site" description="Proton donor; for dehydratase activity" evidence="7">
    <location>
        <position position="1398"/>
    </location>
</feature>
<dbReference type="Pfam" id="PF00109">
    <property type="entry name" value="ketoacyl-synt"/>
    <property type="match status" value="1"/>
</dbReference>
<dbReference type="InterPro" id="IPR013968">
    <property type="entry name" value="PKS_KR"/>
</dbReference>
<dbReference type="InterPro" id="IPR020806">
    <property type="entry name" value="PKS_PP-bd"/>
</dbReference>
<evidence type="ECO:0000256" key="1">
    <source>
        <dbReference type="ARBA" id="ARBA00022450"/>
    </source>
</evidence>
<dbReference type="PROSITE" id="PS52004">
    <property type="entry name" value="KS3_2"/>
    <property type="match status" value="1"/>
</dbReference>
<comment type="caution">
    <text evidence="12">The sequence shown here is derived from an EMBL/GenBank/DDBJ whole genome shotgun (WGS) entry which is preliminary data.</text>
</comment>
<dbReference type="SUPFAM" id="SSF47336">
    <property type="entry name" value="ACP-like"/>
    <property type="match status" value="1"/>
</dbReference>
<dbReference type="Gene3D" id="3.40.366.10">
    <property type="entry name" value="Malonyl-Coenzyme A Acyl Carrier Protein, domain 2"/>
    <property type="match status" value="1"/>
</dbReference>
<dbReference type="GO" id="GO:0006633">
    <property type="term" value="P:fatty acid biosynthetic process"/>
    <property type="evidence" value="ECO:0007669"/>
    <property type="project" value="InterPro"/>
</dbReference>
<dbReference type="InterPro" id="IPR014030">
    <property type="entry name" value="Ketoacyl_synth_N"/>
</dbReference>
<keyword evidence="4" id="KW-0808">Transferase</keyword>
<dbReference type="PROSITE" id="PS52019">
    <property type="entry name" value="PKS_MFAS_DH"/>
    <property type="match status" value="1"/>
</dbReference>
<dbReference type="Pfam" id="PF02801">
    <property type="entry name" value="Ketoacyl-synt_C"/>
    <property type="match status" value="1"/>
</dbReference>
<name>A0AAN7BZC6_9PEZI</name>
<evidence type="ECO:0000256" key="5">
    <source>
        <dbReference type="ARBA" id="ARBA00023002"/>
    </source>
</evidence>
<dbReference type="SUPFAM" id="SSF52151">
    <property type="entry name" value="FabD/lysophospholipase-like"/>
    <property type="match status" value="1"/>
</dbReference>
<dbReference type="GO" id="GO:0008168">
    <property type="term" value="F:methyltransferase activity"/>
    <property type="evidence" value="ECO:0007669"/>
    <property type="project" value="UniProtKB-KW"/>
</dbReference>
<dbReference type="InterPro" id="IPR016035">
    <property type="entry name" value="Acyl_Trfase/lysoPLipase"/>
</dbReference>
<keyword evidence="5" id="KW-0560">Oxidoreductase</keyword>
<dbReference type="SUPFAM" id="SSF53335">
    <property type="entry name" value="S-adenosyl-L-methionine-dependent methyltransferases"/>
    <property type="match status" value="1"/>
</dbReference>
<dbReference type="InterPro" id="IPR049552">
    <property type="entry name" value="PKS_DH_N"/>
</dbReference>
<dbReference type="SMART" id="SM00826">
    <property type="entry name" value="PKS_DH"/>
    <property type="match status" value="1"/>
</dbReference>
<feature type="domain" description="Ketosynthase family 3 (KS3)" evidence="10">
    <location>
        <begin position="265"/>
        <end position="715"/>
    </location>
</feature>
<dbReference type="SMART" id="SM00827">
    <property type="entry name" value="PKS_AT"/>
    <property type="match status" value="1"/>
</dbReference>
<feature type="region of interest" description="Disordered" evidence="8">
    <location>
        <begin position="13"/>
        <end position="32"/>
    </location>
</feature>